<protein>
    <recommendedName>
        <fullName evidence="1">Gfo/Idh/MocA-like oxidoreductase N-terminal domain-containing protein</fullName>
    </recommendedName>
</protein>
<dbReference type="InterPro" id="IPR000683">
    <property type="entry name" value="Gfo/Idh/MocA-like_OxRdtase_N"/>
</dbReference>
<name>A0ABN2HD46_9MICO</name>
<dbReference type="Pfam" id="PF01408">
    <property type="entry name" value="GFO_IDH_MocA"/>
    <property type="match status" value="1"/>
</dbReference>
<dbReference type="Gene3D" id="3.30.360.10">
    <property type="entry name" value="Dihydrodipicolinate Reductase, domain 2"/>
    <property type="match status" value="1"/>
</dbReference>
<evidence type="ECO:0000313" key="2">
    <source>
        <dbReference type="EMBL" id="GAA1685954.1"/>
    </source>
</evidence>
<dbReference type="PANTHER" id="PTHR43377">
    <property type="entry name" value="BILIVERDIN REDUCTASE A"/>
    <property type="match status" value="1"/>
</dbReference>
<dbReference type="InterPro" id="IPR036291">
    <property type="entry name" value="NAD(P)-bd_dom_sf"/>
</dbReference>
<gene>
    <name evidence="2" type="ORF">GCM10009807_32150</name>
</gene>
<dbReference type="EMBL" id="BAAAPK010000002">
    <property type="protein sequence ID" value="GAA1685954.1"/>
    <property type="molecule type" value="Genomic_DNA"/>
</dbReference>
<dbReference type="PANTHER" id="PTHR43377:SF1">
    <property type="entry name" value="BILIVERDIN REDUCTASE A"/>
    <property type="match status" value="1"/>
</dbReference>
<dbReference type="RefSeq" id="WP_344056024.1">
    <property type="nucleotide sequence ID" value="NZ_BAAAPK010000002.1"/>
</dbReference>
<evidence type="ECO:0000313" key="3">
    <source>
        <dbReference type="Proteomes" id="UP001500596"/>
    </source>
</evidence>
<sequence length="349" mass="36499">MVYGVGIVGAGPGVAALHLPTAARLGEEFAVVHISDGGSGRAAALAARVGARHSSGVDELLADPRVDVVAICSPPEQHAEQILAAVQAGVRGILCEKPLAMTTADAENVIDACRGAGVALIVGTNHLFDDAWGRTKHHLVAVGGPVQTVSVSMSLAPNGRYHADVTDDPPVLAQRGGAPDLQDPAVAAQIVRRLMIGLAIHDLPLLRDLAPGFPVDGEVVYARAIAPIGLCVGYRSGGVLVHLAAVMHQDGADTLWRLGISTSEDRVEVDFPPPFVHAGSAAVRVRAANGRWTTYTRTEQDGYLQEWRALADLLDSGEAIEYEEILDDARYAIALADAAAELVREGGAR</sequence>
<reference evidence="2 3" key="1">
    <citation type="journal article" date="2019" name="Int. J. Syst. Evol. Microbiol.">
        <title>The Global Catalogue of Microorganisms (GCM) 10K type strain sequencing project: providing services to taxonomists for standard genome sequencing and annotation.</title>
        <authorList>
            <consortium name="The Broad Institute Genomics Platform"/>
            <consortium name="The Broad Institute Genome Sequencing Center for Infectious Disease"/>
            <person name="Wu L."/>
            <person name="Ma J."/>
        </authorList>
    </citation>
    <scope>NUCLEOTIDE SEQUENCE [LARGE SCALE GENOMIC DNA]</scope>
    <source>
        <strain evidence="2 3">JCM 15575</strain>
    </source>
</reference>
<keyword evidence="3" id="KW-1185">Reference proteome</keyword>
<accession>A0ABN2HD46</accession>
<feature type="domain" description="Gfo/Idh/MocA-like oxidoreductase N-terminal" evidence="1">
    <location>
        <begin position="5"/>
        <end position="123"/>
    </location>
</feature>
<proteinExistence type="predicted"/>
<evidence type="ECO:0000259" key="1">
    <source>
        <dbReference type="Pfam" id="PF01408"/>
    </source>
</evidence>
<dbReference type="InterPro" id="IPR051450">
    <property type="entry name" value="Gfo/Idh/MocA_Oxidoreductases"/>
</dbReference>
<dbReference type="Proteomes" id="UP001500596">
    <property type="component" value="Unassembled WGS sequence"/>
</dbReference>
<dbReference type="Gene3D" id="3.40.50.720">
    <property type="entry name" value="NAD(P)-binding Rossmann-like Domain"/>
    <property type="match status" value="1"/>
</dbReference>
<comment type="caution">
    <text evidence="2">The sequence shown here is derived from an EMBL/GenBank/DDBJ whole genome shotgun (WGS) entry which is preliminary data.</text>
</comment>
<dbReference type="SUPFAM" id="SSF51735">
    <property type="entry name" value="NAD(P)-binding Rossmann-fold domains"/>
    <property type="match status" value="1"/>
</dbReference>
<organism evidence="2 3">
    <name type="scientific">Microbacterium lacus</name>
    <dbReference type="NCBI Taxonomy" id="415217"/>
    <lineage>
        <taxon>Bacteria</taxon>
        <taxon>Bacillati</taxon>
        <taxon>Actinomycetota</taxon>
        <taxon>Actinomycetes</taxon>
        <taxon>Micrococcales</taxon>
        <taxon>Microbacteriaceae</taxon>
        <taxon>Microbacterium</taxon>
    </lineage>
</organism>